<reference evidence="2" key="2">
    <citation type="journal article" date="2022" name="Hortic Res">
        <title>The genome of Dioscorea zingiberensis sheds light on the biosynthesis, origin and evolution of the medicinally important diosgenin saponins.</title>
        <authorList>
            <person name="Li Y."/>
            <person name="Tan C."/>
            <person name="Li Z."/>
            <person name="Guo J."/>
            <person name="Li S."/>
            <person name="Chen X."/>
            <person name="Wang C."/>
            <person name="Dai X."/>
            <person name="Yang H."/>
            <person name="Song W."/>
            <person name="Hou L."/>
            <person name="Xu J."/>
            <person name="Tong Z."/>
            <person name="Xu A."/>
            <person name="Yuan X."/>
            <person name="Wang W."/>
            <person name="Yang Q."/>
            <person name="Chen L."/>
            <person name="Sun Z."/>
            <person name="Wang K."/>
            <person name="Pan B."/>
            <person name="Chen J."/>
            <person name="Bao Y."/>
            <person name="Liu F."/>
            <person name="Qi X."/>
            <person name="Gang D.R."/>
            <person name="Wen J."/>
            <person name="Li J."/>
        </authorList>
    </citation>
    <scope>NUCLEOTIDE SEQUENCE</scope>
    <source>
        <strain evidence="2">Dzin_1.0</strain>
    </source>
</reference>
<gene>
    <name evidence="2" type="ORF">J5N97_016937</name>
</gene>
<evidence type="ECO:0000256" key="1">
    <source>
        <dbReference type="SAM" id="MobiDB-lite"/>
    </source>
</evidence>
<proteinExistence type="predicted"/>
<dbReference type="Proteomes" id="UP001085076">
    <property type="component" value="Miscellaneous, Linkage group lg04"/>
</dbReference>
<dbReference type="AlphaFoldDB" id="A0A9D5HG46"/>
<evidence type="ECO:0000313" key="2">
    <source>
        <dbReference type="EMBL" id="KAJ0974972.1"/>
    </source>
</evidence>
<organism evidence="2 3">
    <name type="scientific">Dioscorea zingiberensis</name>
    <dbReference type="NCBI Taxonomy" id="325984"/>
    <lineage>
        <taxon>Eukaryota</taxon>
        <taxon>Viridiplantae</taxon>
        <taxon>Streptophyta</taxon>
        <taxon>Embryophyta</taxon>
        <taxon>Tracheophyta</taxon>
        <taxon>Spermatophyta</taxon>
        <taxon>Magnoliopsida</taxon>
        <taxon>Liliopsida</taxon>
        <taxon>Dioscoreales</taxon>
        <taxon>Dioscoreaceae</taxon>
        <taxon>Dioscorea</taxon>
    </lineage>
</organism>
<protein>
    <submittedName>
        <fullName evidence="2">Uncharacterized protein</fullName>
    </submittedName>
</protein>
<evidence type="ECO:0000313" key="3">
    <source>
        <dbReference type="Proteomes" id="UP001085076"/>
    </source>
</evidence>
<dbReference type="EMBL" id="JAGGNH010000004">
    <property type="protein sequence ID" value="KAJ0974972.1"/>
    <property type="molecule type" value="Genomic_DNA"/>
</dbReference>
<feature type="region of interest" description="Disordered" evidence="1">
    <location>
        <begin position="1"/>
        <end position="36"/>
    </location>
</feature>
<comment type="caution">
    <text evidence="2">The sequence shown here is derived from an EMBL/GenBank/DDBJ whole genome shotgun (WGS) entry which is preliminary data.</text>
</comment>
<accession>A0A9D5HG46</accession>
<sequence length="82" mass="8908">MEIGAMASGDQLGNQNEAMKIPSQKKPSVTEDSHNVSASVDDILVEEVRKLRSYLVVTVVKGFAGLRPHEKVKEEMAALMAP</sequence>
<name>A0A9D5HG46_9LILI</name>
<reference evidence="2" key="1">
    <citation type="submission" date="2021-03" db="EMBL/GenBank/DDBJ databases">
        <authorList>
            <person name="Li Z."/>
            <person name="Yang C."/>
        </authorList>
    </citation>
    <scope>NUCLEOTIDE SEQUENCE</scope>
    <source>
        <strain evidence="2">Dzin_1.0</strain>
        <tissue evidence="2">Leaf</tissue>
    </source>
</reference>
<keyword evidence="3" id="KW-1185">Reference proteome</keyword>